<sequence length="145" mass="16294">MRSRTSWQFEYRENARNAHPLAMDEDDTLDVGKLKACSLQQGATGSSQREKLQVGMIRAAKGQDPSHPIAKYTYFSERSSRIRVVGRLYPCRVCLEIASRVFKSIIRTSTHISRNGLSSFPNCLGRGLSMLSTHWKTAVDLVMTA</sequence>
<reference evidence="1 2" key="1">
    <citation type="journal article" date="2019" name="Nat. Ecol. Evol.">
        <title>Megaphylogeny resolves global patterns of mushroom evolution.</title>
        <authorList>
            <person name="Varga T."/>
            <person name="Krizsan K."/>
            <person name="Foldi C."/>
            <person name="Dima B."/>
            <person name="Sanchez-Garcia M."/>
            <person name="Sanchez-Ramirez S."/>
            <person name="Szollosi G.J."/>
            <person name="Szarkandi J.G."/>
            <person name="Papp V."/>
            <person name="Albert L."/>
            <person name="Andreopoulos W."/>
            <person name="Angelini C."/>
            <person name="Antonin V."/>
            <person name="Barry K.W."/>
            <person name="Bougher N.L."/>
            <person name="Buchanan P."/>
            <person name="Buyck B."/>
            <person name="Bense V."/>
            <person name="Catcheside P."/>
            <person name="Chovatia M."/>
            <person name="Cooper J."/>
            <person name="Damon W."/>
            <person name="Desjardin D."/>
            <person name="Finy P."/>
            <person name="Geml J."/>
            <person name="Haridas S."/>
            <person name="Hughes K."/>
            <person name="Justo A."/>
            <person name="Karasinski D."/>
            <person name="Kautmanova I."/>
            <person name="Kiss B."/>
            <person name="Kocsube S."/>
            <person name="Kotiranta H."/>
            <person name="LaButti K.M."/>
            <person name="Lechner B.E."/>
            <person name="Liimatainen K."/>
            <person name="Lipzen A."/>
            <person name="Lukacs Z."/>
            <person name="Mihaltcheva S."/>
            <person name="Morgado L.N."/>
            <person name="Niskanen T."/>
            <person name="Noordeloos M.E."/>
            <person name="Ohm R.A."/>
            <person name="Ortiz-Santana B."/>
            <person name="Ovrebo C."/>
            <person name="Racz N."/>
            <person name="Riley R."/>
            <person name="Savchenko A."/>
            <person name="Shiryaev A."/>
            <person name="Soop K."/>
            <person name="Spirin V."/>
            <person name="Szebenyi C."/>
            <person name="Tomsovsky M."/>
            <person name="Tulloss R.E."/>
            <person name="Uehling J."/>
            <person name="Grigoriev I.V."/>
            <person name="Vagvolgyi C."/>
            <person name="Papp T."/>
            <person name="Martin F.M."/>
            <person name="Miettinen O."/>
            <person name="Hibbett D.S."/>
            <person name="Nagy L.G."/>
        </authorList>
    </citation>
    <scope>NUCLEOTIDE SEQUENCE [LARGE SCALE GENOMIC DNA]</scope>
    <source>
        <strain evidence="1 2">FP101781</strain>
    </source>
</reference>
<proteinExistence type="predicted"/>
<keyword evidence="2" id="KW-1185">Reference proteome</keyword>
<protein>
    <submittedName>
        <fullName evidence="1">Uncharacterized protein</fullName>
    </submittedName>
</protein>
<evidence type="ECO:0000313" key="1">
    <source>
        <dbReference type="EMBL" id="TEB30598.1"/>
    </source>
</evidence>
<dbReference type="Proteomes" id="UP000298030">
    <property type="component" value="Unassembled WGS sequence"/>
</dbReference>
<evidence type="ECO:0000313" key="2">
    <source>
        <dbReference type="Proteomes" id="UP000298030"/>
    </source>
</evidence>
<comment type="caution">
    <text evidence="1">The sequence shown here is derived from an EMBL/GenBank/DDBJ whole genome shotgun (WGS) entry which is preliminary data.</text>
</comment>
<dbReference type="AlphaFoldDB" id="A0A4Y7T9I6"/>
<accession>A0A4Y7T9I6</accession>
<gene>
    <name evidence="1" type="ORF">FA13DRAFT_522742</name>
</gene>
<dbReference type="EMBL" id="QPFP01000022">
    <property type="protein sequence ID" value="TEB30598.1"/>
    <property type="molecule type" value="Genomic_DNA"/>
</dbReference>
<organism evidence="1 2">
    <name type="scientific">Coprinellus micaceus</name>
    <name type="common">Glistening ink-cap mushroom</name>
    <name type="synonym">Coprinus micaceus</name>
    <dbReference type="NCBI Taxonomy" id="71717"/>
    <lineage>
        <taxon>Eukaryota</taxon>
        <taxon>Fungi</taxon>
        <taxon>Dikarya</taxon>
        <taxon>Basidiomycota</taxon>
        <taxon>Agaricomycotina</taxon>
        <taxon>Agaricomycetes</taxon>
        <taxon>Agaricomycetidae</taxon>
        <taxon>Agaricales</taxon>
        <taxon>Agaricineae</taxon>
        <taxon>Psathyrellaceae</taxon>
        <taxon>Coprinellus</taxon>
    </lineage>
</organism>
<name>A0A4Y7T9I6_COPMI</name>